<dbReference type="InterPro" id="IPR000056">
    <property type="entry name" value="Ribul_P_3_epim-like"/>
</dbReference>
<feature type="region of interest" description="Disordered" evidence="15">
    <location>
        <begin position="93"/>
        <end position="146"/>
    </location>
</feature>
<accession>A0ABD3NRB0</accession>
<dbReference type="GO" id="GO:0006163">
    <property type="term" value="P:purine nucleotide metabolic process"/>
    <property type="evidence" value="ECO:0007669"/>
    <property type="project" value="UniProtKB-ARBA"/>
</dbReference>
<dbReference type="GO" id="GO:0046872">
    <property type="term" value="F:metal ion binding"/>
    <property type="evidence" value="ECO:0007669"/>
    <property type="project" value="UniProtKB-KW"/>
</dbReference>
<feature type="compositionally biased region" description="Low complexity" evidence="15">
    <location>
        <begin position="13"/>
        <end position="38"/>
    </location>
</feature>
<comment type="cofactor">
    <cofactor evidence="3">
        <name>Zn(2+)</name>
        <dbReference type="ChEBI" id="CHEBI:29105"/>
    </cofactor>
</comment>
<comment type="subunit">
    <text evidence="6">Homodimer.</text>
</comment>
<dbReference type="FunFam" id="3.20.20.70:FF:000191">
    <property type="entry name" value="ribulose-phosphate 3-epimerase isoform X2"/>
    <property type="match status" value="1"/>
</dbReference>
<dbReference type="CDD" id="cd00429">
    <property type="entry name" value="RPE"/>
    <property type="match status" value="1"/>
</dbReference>
<evidence type="ECO:0000313" key="17">
    <source>
        <dbReference type="Proteomes" id="UP001530315"/>
    </source>
</evidence>
<name>A0ABD3NRB0_9STRA</name>
<evidence type="ECO:0000256" key="10">
    <source>
        <dbReference type="ARBA" id="ARBA00023004"/>
    </source>
</evidence>
<comment type="cofactor">
    <cofactor evidence="4">
        <name>Fe(2+)</name>
        <dbReference type="ChEBI" id="CHEBI:29033"/>
    </cofactor>
</comment>
<evidence type="ECO:0000256" key="15">
    <source>
        <dbReference type="SAM" id="MobiDB-lite"/>
    </source>
</evidence>
<keyword evidence="8" id="KW-0479">Metal-binding</keyword>
<evidence type="ECO:0000313" key="16">
    <source>
        <dbReference type="EMBL" id="KAL3777656.1"/>
    </source>
</evidence>
<evidence type="ECO:0000256" key="11">
    <source>
        <dbReference type="ARBA" id="ARBA00023211"/>
    </source>
</evidence>
<keyword evidence="9" id="KW-0862">Zinc</keyword>
<protein>
    <recommendedName>
        <fullName evidence="7">ribulose-phosphate 3-epimerase</fullName>
        <ecNumber evidence="7">5.1.3.1</ecNumber>
    </recommendedName>
</protein>
<comment type="function">
    <text evidence="14">Catalyzes the reversible epimerization of D-ribulose 5-phosphate to D-xylulose 5-phosphate.</text>
</comment>
<proteinExistence type="inferred from homology"/>
<dbReference type="Proteomes" id="UP001530315">
    <property type="component" value="Unassembled WGS sequence"/>
</dbReference>
<dbReference type="Gene3D" id="3.20.20.70">
    <property type="entry name" value="Aldolase class I"/>
    <property type="match status" value="1"/>
</dbReference>
<evidence type="ECO:0000256" key="9">
    <source>
        <dbReference type="ARBA" id="ARBA00022833"/>
    </source>
</evidence>
<dbReference type="AlphaFoldDB" id="A0ABD3NRB0"/>
<dbReference type="InterPro" id="IPR011060">
    <property type="entry name" value="RibuloseP-bd_barrel"/>
</dbReference>
<evidence type="ECO:0000256" key="2">
    <source>
        <dbReference type="ARBA" id="ARBA00001936"/>
    </source>
</evidence>
<evidence type="ECO:0000256" key="12">
    <source>
        <dbReference type="ARBA" id="ARBA00023235"/>
    </source>
</evidence>
<evidence type="ECO:0000256" key="13">
    <source>
        <dbReference type="ARBA" id="ARBA00023277"/>
    </source>
</evidence>
<dbReference type="PANTHER" id="PTHR11749">
    <property type="entry name" value="RIBULOSE-5-PHOSPHATE-3-EPIMERASE"/>
    <property type="match status" value="1"/>
</dbReference>
<keyword evidence="10" id="KW-0408">Iron</keyword>
<gene>
    <name evidence="16" type="ORF">ACHAW5_010980</name>
</gene>
<evidence type="ECO:0000256" key="4">
    <source>
        <dbReference type="ARBA" id="ARBA00001954"/>
    </source>
</evidence>
<sequence>MAKRKQRRPPPFASSSSSSSSSSAAARTSPTTLPTAVAARRRRVPSTSSSLLLTTTAFLLLSFLPRVDGAAREDAVRGRRTIEIRREVVGAASCDRPTHEQEDDARTSVGTSGARDVLRASAESRGGGRDHVEEEGTRPFQRGRGKMAGKWGIVARRRIIHRGGNVDDDNGRHQLHGAVPPKDEPIISPSLLACDWSDMKGEIKKCLDAGCPWLHVDVFDGVFLDSPNALTFGPQMVGSIRKRFADPVLDVHLCVDRPQRYARPMADAGATRIIFQWEAMGDGNDGGDELDDALSSAIAFAKDITSLGMACGVSINPETDVATIFPLLDTGMLDLVDVLAVEPGFGGQQFNHVAIQKIESLRQYRDQSLSPRGIDLKILVDGGVNNSTSSVVTDAGADILVAGTALFRHPRGFEAAVKELR</sequence>
<evidence type="ECO:0000256" key="7">
    <source>
        <dbReference type="ARBA" id="ARBA00013188"/>
    </source>
</evidence>
<evidence type="ECO:0000256" key="1">
    <source>
        <dbReference type="ARBA" id="ARBA00001782"/>
    </source>
</evidence>
<evidence type="ECO:0000256" key="5">
    <source>
        <dbReference type="ARBA" id="ARBA00009541"/>
    </source>
</evidence>
<comment type="similarity">
    <text evidence="5">Belongs to the ribulose-phosphate 3-epimerase family.</text>
</comment>
<evidence type="ECO:0000256" key="6">
    <source>
        <dbReference type="ARBA" id="ARBA00011738"/>
    </source>
</evidence>
<dbReference type="InterPro" id="IPR013785">
    <property type="entry name" value="Aldolase_TIM"/>
</dbReference>
<evidence type="ECO:0000256" key="3">
    <source>
        <dbReference type="ARBA" id="ARBA00001947"/>
    </source>
</evidence>
<comment type="cofactor">
    <cofactor evidence="2">
        <name>Mn(2+)</name>
        <dbReference type="ChEBI" id="CHEBI:29035"/>
    </cofactor>
</comment>
<dbReference type="EC" id="5.1.3.1" evidence="7"/>
<dbReference type="GO" id="GO:1901135">
    <property type="term" value="P:carbohydrate derivative metabolic process"/>
    <property type="evidence" value="ECO:0007669"/>
    <property type="project" value="UniProtKB-ARBA"/>
</dbReference>
<dbReference type="EMBL" id="JALLAZ020001273">
    <property type="protein sequence ID" value="KAL3777656.1"/>
    <property type="molecule type" value="Genomic_DNA"/>
</dbReference>
<dbReference type="GO" id="GO:0004750">
    <property type="term" value="F:D-ribulose-phosphate 3-epimerase activity"/>
    <property type="evidence" value="ECO:0007669"/>
    <property type="project" value="UniProtKB-EC"/>
</dbReference>
<evidence type="ECO:0000256" key="8">
    <source>
        <dbReference type="ARBA" id="ARBA00022723"/>
    </source>
</evidence>
<feature type="compositionally biased region" description="Basic and acidic residues" evidence="15">
    <location>
        <begin position="126"/>
        <end position="137"/>
    </location>
</feature>
<evidence type="ECO:0000256" key="14">
    <source>
        <dbReference type="ARBA" id="ARBA00057323"/>
    </source>
</evidence>
<dbReference type="SUPFAM" id="SSF51366">
    <property type="entry name" value="Ribulose-phoshate binding barrel"/>
    <property type="match status" value="1"/>
</dbReference>
<comment type="catalytic activity">
    <reaction evidence="1">
        <text>D-ribulose 5-phosphate = D-xylulose 5-phosphate</text>
        <dbReference type="Rhea" id="RHEA:13677"/>
        <dbReference type="ChEBI" id="CHEBI:57737"/>
        <dbReference type="ChEBI" id="CHEBI:58121"/>
        <dbReference type="EC" id="5.1.3.1"/>
    </reaction>
</comment>
<comment type="caution">
    <text evidence="16">The sequence shown here is derived from an EMBL/GenBank/DDBJ whole genome shotgun (WGS) entry which is preliminary data.</text>
</comment>
<feature type="compositionally biased region" description="Basic and acidic residues" evidence="15">
    <location>
        <begin position="96"/>
        <end position="106"/>
    </location>
</feature>
<keyword evidence="11" id="KW-0464">Manganese</keyword>
<keyword evidence="13" id="KW-0119">Carbohydrate metabolism</keyword>
<dbReference type="GO" id="GO:0046496">
    <property type="term" value="P:nicotinamide nucleotide metabolic process"/>
    <property type="evidence" value="ECO:0007669"/>
    <property type="project" value="UniProtKB-ARBA"/>
</dbReference>
<keyword evidence="12" id="KW-0413">Isomerase</keyword>
<reference evidence="16 17" key="1">
    <citation type="submission" date="2024-10" db="EMBL/GenBank/DDBJ databases">
        <title>Updated reference genomes for cyclostephanoid diatoms.</title>
        <authorList>
            <person name="Roberts W.R."/>
            <person name="Alverson A.J."/>
        </authorList>
    </citation>
    <scope>NUCLEOTIDE SEQUENCE [LARGE SCALE GENOMIC DNA]</scope>
    <source>
        <strain evidence="16 17">AJA276-08</strain>
    </source>
</reference>
<dbReference type="Pfam" id="PF00834">
    <property type="entry name" value="Ribul_P_3_epim"/>
    <property type="match status" value="1"/>
</dbReference>
<dbReference type="GO" id="GO:0006091">
    <property type="term" value="P:generation of precursor metabolites and energy"/>
    <property type="evidence" value="ECO:0007669"/>
    <property type="project" value="UniProtKB-ARBA"/>
</dbReference>
<keyword evidence="17" id="KW-1185">Reference proteome</keyword>
<organism evidence="16 17">
    <name type="scientific">Stephanodiscus triporus</name>
    <dbReference type="NCBI Taxonomy" id="2934178"/>
    <lineage>
        <taxon>Eukaryota</taxon>
        <taxon>Sar</taxon>
        <taxon>Stramenopiles</taxon>
        <taxon>Ochrophyta</taxon>
        <taxon>Bacillariophyta</taxon>
        <taxon>Coscinodiscophyceae</taxon>
        <taxon>Thalassiosirophycidae</taxon>
        <taxon>Stephanodiscales</taxon>
        <taxon>Stephanodiscaceae</taxon>
        <taxon>Stephanodiscus</taxon>
    </lineage>
</organism>
<feature type="region of interest" description="Disordered" evidence="15">
    <location>
        <begin position="1"/>
        <end position="47"/>
    </location>
</feature>